<organism evidence="1">
    <name type="scientific">Candidatus Heimdallarchaeum aukensis</name>
    <dbReference type="NCBI Taxonomy" id="2876573"/>
    <lineage>
        <taxon>Archaea</taxon>
        <taxon>Promethearchaeati</taxon>
        <taxon>Candidatus Heimdallarchaeota</taxon>
        <taxon>Candidatus Heimdallarchaeia (ex Rinke et al. 2021) (nom. nud.)</taxon>
        <taxon>Candidatus Heimdallarchaeales</taxon>
        <taxon>Candidatus Heimdallarchaeaceae</taxon>
        <taxon>Candidatus Heimdallarchaeum</taxon>
    </lineage>
</organism>
<sequence>MKITSNQYLNDRYDINHSQSFNEKQTKETLIVFQCAECGTNYFFPPTRCKQANCKNIHFKPIIVSGIEKEKIYSGF</sequence>
<name>A0A9Y1BIY3_9ARCH</name>
<accession>A0A9Y1BIY3</accession>
<evidence type="ECO:0000313" key="1">
    <source>
        <dbReference type="EMBL" id="UJG39677.1"/>
    </source>
</evidence>
<reference evidence="1" key="1">
    <citation type="journal article" date="2022" name="Nat. Microbiol.">
        <title>Unique mobile elements and scalable gene flow at the prokaryote-eukaryote boundary revealed by circularized Asgard archaea genomes.</title>
        <authorList>
            <person name="Wu F."/>
            <person name="Speth D.R."/>
            <person name="Philosof A."/>
            <person name="Cremiere A."/>
            <person name="Narayanan A."/>
            <person name="Barco R.A."/>
            <person name="Connon S.A."/>
            <person name="Amend J.P."/>
            <person name="Antoshechkin I.A."/>
            <person name="Orphan V.J."/>
        </authorList>
    </citation>
    <scope>NUCLEOTIDE SEQUENCE</scope>
    <source>
        <strain evidence="1">PM71</strain>
    </source>
</reference>
<protein>
    <submittedName>
        <fullName evidence="1">Uncharacterized protein</fullName>
    </submittedName>
</protein>
<proteinExistence type="predicted"/>
<dbReference type="EMBL" id="CP084166">
    <property type="protein sequence ID" value="UJG39677.1"/>
    <property type="molecule type" value="Genomic_DNA"/>
</dbReference>
<gene>
    <name evidence="1" type="ORF">K9W45_07350</name>
</gene>
<dbReference type="AlphaFoldDB" id="A0A9Y1BIY3"/>
<dbReference type="Proteomes" id="UP001201020">
    <property type="component" value="Chromosome"/>
</dbReference>